<sequence>MTWGVFLWKQRALHSNGRESKEFKECLKNTEKVISDLTKTENKVKKWIAEAEKFHKQTVVVKKMTRLSATQDELREMKLDEQVIRKNRDLEKPQSTGATSNNTEDIDISPGRSESRSVEESKCDSVIDVQPELERGSTKSNSSRTSTKRKDPTQKLRLDRTALKQIQAKIKEIKQVANQAKGKLQKERLEWKRAQRKYIQYQAKALKCDEETDKKKKEKYEKQQREWQAKEAVLKEKQAAHMNELHARMMEIKAQVDQRGSLSLIKEQLESIRGIQEAYFEECQDVVLS</sequence>
<protein>
    <submittedName>
        <fullName evidence="3">Uncharacterized protein</fullName>
    </submittedName>
</protein>
<reference evidence="3" key="1">
    <citation type="submission" date="2021-01" db="EMBL/GenBank/DDBJ databases">
        <authorList>
            <person name="Corre E."/>
            <person name="Pelletier E."/>
            <person name="Niang G."/>
            <person name="Scheremetjew M."/>
            <person name="Finn R."/>
            <person name="Kale V."/>
            <person name="Holt S."/>
            <person name="Cochrane G."/>
            <person name="Meng A."/>
            <person name="Brown T."/>
            <person name="Cohen L."/>
        </authorList>
    </citation>
    <scope>NUCLEOTIDE SEQUENCE</scope>
    <source>
        <strain evidence="3">NY070348D</strain>
    </source>
</reference>
<accession>A0A7S2SE44</accession>
<keyword evidence="1" id="KW-0175">Coiled coil</keyword>
<dbReference type="AlphaFoldDB" id="A0A7S2SE44"/>
<name>A0A7S2SE44_9STRA</name>
<dbReference type="EMBL" id="HBHK01020767">
    <property type="protein sequence ID" value="CAD9697387.1"/>
    <property type="molecule type" value="Transcribed_RNA"/>
</dbReference>
<feature type="compositionally biased region" description="Basic and acidic residues" evidence="2">
    <location>
        <begin position="148"/>
        <end position="159"/>
    </location>
</feature>
<evidence type="ECO:0000256" key="1">
    <source>
        <dbReference type="SAM" id="Coils"/>
    </source>
</evidence>
<proteinExistence type="predicted"/>
<feature type="compositionally biased region" description="Polar residues" evidence="2">
    <location>
        <begin position="93"/>
        <end position="103"/>
    </location>
</feature>
<gene>
    <name evidence="3" type="ORF">QSP1433_LOCUS13191</name>
</gene>
<feature type="coiled-coil region" evidence="1">
    <location>
        <begin position="163"/>
        <end position="237"/>
    </location>
</feature>
<feature type="region of interest" description="Disordered" evidence="2">
    <location>
        <begin position="84"/>
        <end position="159"/>
    </location>
</feature>
<organism evidence="3">
    <name type="scientific">Mucochytrium quahogii</name>
    <dbReference type="NCBI Taxonomy" id="96639"/>
    <lineage>
        <taxon>Eukaryota</taxon>
        <taxon>Sar</taxon>
        <taxon>Stramenopiles</taxon>
        <taxon>Bigyra</taxon>
        <taxon>Labyrinthulomycetes</taxon>
        <taxon>Thraustochytrida</taxon>
        <taxon>Thraustochytriidae</taxon>
        <taxon>Mucochytrium</taxon>
    </lineage>
</organism>
<evidence type="ECO:0000256" key="2">
    <source>
        <dbReference type="SAM" id="MobiDB-lite"/>
    </source>
</evidence>
<evidence type="ECO:0000313" key="3">
    <source>
        <dbReference type="EMBL" id="CAD9697387.1"/>
    </source>
</evidence>
<feature type="compositionally biased region" description="Basic and acidic residues" evidence="2">
    <location>
        <begin position="113"/>
        <end position="125"/>
    </location>
</feature>